<feature type="binding site" evidence="9 13">
    <location>
        <position position="518"/>
    </location>
    <ligand>
        <name>Mn(2+)</name>
        <dbReference type="ChEBI" id="CHEBI:29035"/>
        <label>1</label>
    </ligand>
</feature>
<organism evidence="16 17">
    <name type="scientific">Candidatus Woesebacteria bacterium RIFCSPHIGHO2_01_FULL_41_10</name>
    <dbReference type="NCBI Taxonomy" id="1802500"/>
    <lineage>
        <taxon>Bacteria</taxon>
        <taxon>Candidatus Woeseibacteriota</taxon>
    </lineage>
</organism>
<evidence type="ECO:0000313" key="17">
    <source>
        <dbReference type="Proteomes" id="UP000177263"/>
    </source>
</evidence>
<dbReference type="EC" id="5.4.2.12" evidence="9 10"/>
<evidence type="ECO:0000256" key="12">
    <source>
        <dbReference type="PIRSR" id="PIRSR001492-2"/>
    </source>
</evidence>
<dbReference type="InterPro" id="IPR036646">
    <property type="entry name" value="PGAM_B_sf"/>
</dbReference>
<comment type="function">
    <text evidence="2 9">Catalyzes the interconversion of 2-phosphoglycerate and 3-phosphoglycerate.</text>
</comment>
<evidence type="ECO:0000256" key="3">
    <source>
        <dbReference type="ARBA" id="ARBA00004798"/>
    </source>
</evidence>
<evidence type="ECO:0000259" key="15">
    <source>
        <dbReference type="Pfam" id="PF06415"/>
    </source>
</evidence>
<feature type="domain" description="Metalloenzyme" evidence="14">
    <location>
        <begin position="21"/>
        <end position="558"/>
    </location>
</feature>
<evidence type="ECO:0000256" key="10">
    <source>
        <dbReference type="NCBIfam" id="TIGR01307"/>
    </source>
</evidence>
<dbReference type="FunFam" id="3.40.1450.10:FF:000002">
    <property type="entry name" value="2,3-bisphosphoglycerate-independent phosphoglycerate mutase"/>
    <property type="match status" value="1"/>
</dbReference>
<dbReference type="Gene3D" id="3.40.720.10">
    <property type="entry name" value="Alkaline Phosphatase, subunit A"/>
    <property type="match status" value="1"/>
</dbReference>
<feature type="binding site" evidence="9 13">
    <location>
        <position position="28"/>
    </location>
    <ligand>
        <name>Mn(2+)</name>
        <dbReference type="ChEBI" id="CHEBI:29035"/>
        <label>2</label>
    </ligand>
</feature>
<dbReference type="STRING" id="1802500.A2801_03070"/>
<comment type="pathway">
    <text evidence="3 9">Carbohydrate degradation; glycolysis; pyruvate from D-glyceraldehyde 3-phosphate: step 3/5.</text>
</comment>
<dbReference type="GO" id="GO:0006007">
    <property type="term" value="P:glucose catabolic process"/>
    <property type="evidence" value="ECO:0007669"/>
    <property type="project" value="InterPro"/>
</dbReference>
<reference evidence="16 17" key="1">
    <citation type="journal article" date="2016" name="Nat. Commun.">
        <title>Thousands of microbial genomes shed light on interconnected biogeochemical processes in an aquifer system.</title>
        <authorList>
            <person name="Anantharaman K."/>
            <person name="Brown C.T."/>
            <person name="Hug L.A."/>
            <person name="Sharon I."/>
            <person name="Castelle C.J."/>
            <person name="Probst A.J."/>
            <person name="Thomas B.C."/>
            <person name="Singh A."/>
            <person name="Wilkins M.J."/>
            <person name="Karaoz U."/>
            <person name="Brodie E.L."/>
            <person name="Williams K.H."/>
            <person name="Hubbard S.S."/>
            <person name="Banfield J.F."/>
        </authorList>
    </citation>
    <scope>NUCLEOTIDE SEQUENCE [LARGE SCALE GENOMIC DNA]</scope>
</reference>
<feature type="binding site" evidence="9 12">
    <location>
        <position position="207"/>
    </location>
    <ligand>
        <name>substrate</name>
    </ligand>
</feature>
<keyword evidence="5 9" id="KW-0479">Metal-binding</keyword>
<feature type="binding site" evidence="9 12">
    <location>
        <position position="201"/>
    </location>
    <ligand>
        <name>substrate</name>
    </ligand>
</feature>
<dbReference type="PANTHER" id="PTHR31637:SF0">
    <property type="entry name" value="2,3-BISPHOSPHOGLYCERATE-INDEPENDENT PHOSPHOGLYCERATE MUTASE"/>
    <property type="match status" value="1"/>
</dbReference>
<evidence type="ECO:0000256" key="5">
    <source>
        <dbReference type="ARBA" id="ARBA00022723"/>
    </source>
</evidence>
<feature type="domain" description="BPG-independent PGAM N-terminal" evidence="15">
    <location>
        <begin position="98"/>
        <end position="344"/>
    </location>
</feature>
<feature type="binding site" evidence="9 13">
    <location>
        <position position="78"/>
    </location>
    <ligand>
        <name>Mn(2+)</name>
        <dbReference type="ChEBI" id="CHEBI:29035"/>
        <label>2</label>
    </ligand>
</feature>
<dbReference type="InterPro" id="IPR011258">
    <property type="entry name" value="BPG-indep_PGM_N"/>
</dbReference>
<evidence type="ECO:0000256" key="4">
    <source>
        <dbReference type="ARBA" id="ARBA00008819"/>
    </source>
</evidence>
<dbReference type="InterPro" id="IPR017850">
    <property type="entry name" value="Alkaline_phosphatase_core_sf"/>
</dbReference>
<keyword evidence="7 9" id="KW-0464">Manganese</keyword>
<feature type="binding site" evidence="9 12">
    <location>
        <position position="139"/>
    </location>
    <ligand>
        <name>substrate</name>
    </ligand>
</feature>
<dbReference type="PANTHER" id="PTHR31637">
    <property type="entry name" value="2,3-BISPHOSPHOGLYCERATE-INDEPENDENT PHOSPHOGLYCERATE MUTASE"/>
    <property type="match status" value="1"/>
</dbReference>
<feature type="binding site" evidence="9 13">
    <location>
        <position position="491"/>
    </location>
    <ligand>
        <name>Mn(2+)</name>
        <dbReference type="ChEBI" id="CHEBI:29035"/>
        <label>2</label>
    </ligand>
</feature>
<keyword evidence="8 9" id="KW-0413">Isomerase</keyword>
<dbReference type="PIRSF" id="PIRSF001492">
    <property type="entry name" value="IPGAM"/>
    <property type="match status" value="1"/>
</dbReference>
<dbReference type="SUPFAM" id="SSF64158">
    <property type="entry name" value="2,3-Bisphosphoglycerate-independent phosphoglycerate mutase, substrate-binding domain"/>
    <property type="match status" value="1"/>
</dbReference>
<evidence type="ECO:0000256" key="6">
    <source>
        <dbReference type="ARBA" id="ARBA00023152"/>
    </source>
</evidence>
<feature type="binding site" evidence="9 12">
    <location>
        <position position="382"/>
    </location>
    <ligand>
        <name>substrate</name>
    </ligand>
</feature>
<dbReference type="InterPro" id="IPR005995">
    <property type="entry name" value="Pgm_bpd_ind"/>
</dbReference>
<evidence type="ECO:0000256" key="2">
    <source>
        <dbReference type="ARBA" id="ARBA00002315"/>
    </source>
</evidence>
<dbReference type="NCBIfam" id="TIGR01307">
    <property type="entry name" value="pgm_bpd_ind"/>
    <property type="match status" value="1"/>
</dbReference>
<accession>A0A1F7YLC3</accession>
<feature type="binding site" evidence="9 12">
    <location>
        <begin position="277"/>
        <end position="280"/>
    </location>
    <ligand>
        <name>substrate</name>
    </ligand>
</feature>
<dbReference type="Gene3D" id="3.40.1450.10">
    <property type="entry name" value="BPG-independent phosphoglycerate mutase, domain B"/>
    <property type="match status" value="1"/>
</dbReference>
<name>A0A1F7YLC3_9BACT</name>
<evidence type="ECO:0000256" key="1">
    <source>
        <dbReference type="ARBA" id="ARBA00000370"/>
    </source>
</evidence>
<dbReference type="Proteomes" id="UP000177263">
    <property type="component" value="Unassembled WGS sequence"/>
</dbReference>
<gene>
    <name evidence="9" type="primary">gpmI</name>
    <name evidence="16" type="ORF">A2801_03070</name>
</gene>
<comment type="subunit">
    <text evidence="9">Monomer.</text>
</comment>
<dbReference type="Pfam" id="PF06415">
    <property type="entry name" value="iPGM_N"/>
    <property type="match status" value="1"/>
</dbReference>
<dbReference type="EMBL" id="MGGM01000035">
    <property type="protein sequence ID" value="OGM28141.1"/>
    <property type="molecule type" value="Genomic_DNA"/>
</dbReference>
<dbReference type="UniPathway" id="UPA00109">
    <property type="reaction ID" value="UER00186"/>
</dbReference>
<protein>
    <recommendedName>
        <fullName evidence="9 10">2,3-bisphosphoglycerate-independent phosphoglycerate mutase</fullName>
        <shortName evidence="9">BPG-independent PGAM</shortName>
        <shortName evidence="9">Phosphoglyceromutase</shortName>
        <shortName evidence="9">iPGM</shortName>
        <ecNumber evidence="9 10">5.4.2.12</ecNumber>
    </recommendedName>
</protein>
<feature type="active site" description="Phosphoserine intermediate" evidence="9 11">
    <location>
        <position position="78"/>
    </location>
</feature>
<evidence type="ECO:0000256" key="13">
    <source>
        <dbReference type="PIRSR" id="PIRSR001492-3"/>
    </source>
</evidence>
<sequence length="573" mass="64345">MVNFLRNIIRPSSFSQNSLHPHVLVIYDGWGLAPPSEGNAISRARTPNMDYYFTQYAHGELIASGESVGLPANEVGNSEVGHLTIGVGRVIYQSLKRINNAIEDNSFYGNTAFLSAIAHARKYNSKLHLMGLVSSGHVHSSVSHLYSLLKLCKIQGFPRVYLHLFTDGRDAPPKEGASIIMEIQKHCSELMVGEIASVTGRYYAMDRDARWSRTQRVYDALTMGKGVLAANPVDAVKNAYAQQQTDEFVEPTVIVREDHQFHGAIQNNDAVIFFNFRVDRPRQLTMAFTTPDFETMKTIDFGFDMYRDETKRTDNQSHIVAGTTFQRQKWPQNLYFVTMTEYQKKIPVNAIAFPPFEMIRDSLPEIVSKYGQKQYHIAESEKERMMTYYIDGMRSDRFTGEEIKIVASPRVATYDKRPEMSAEAIVKEFVSALRKNLYQFFVINFANPDMVAHTGSIPASIKAIETVDKQAAIIVEETLAVGGTVYITADHGNAEELITYPTTSFFYTTSKGTVNTDHSNNPVPFIVISESLRNKNITLPQGTLSDVAPTVLGMMKLEKPPLMTGRDLLSAHE</sequence>
<evidence type="ECO:0000256" key="11">
    <source>
        <dbReference type="PIRSR" id="PIRSR001492-1"/>
    </source>
</evidence>
<dbReference type="Pfam" id="PF01676">
    <property type="entry name" value="Metalloenzyme"/>
    <property type="match status" value="1"/>
</dbReference>
<evidence type="ECO:0000256" key="9">
    <source>
        <dbReference type="HAMAP-Rule" id="MF_01038"/>
    </source>
</evidence>
<keyword evidence="6 9" id="KW-0324">Glycolysis</keyword>
<feature type="binding site" evidence="9 12">
    <location>
        <begin position="169"/>
        <end position="170"/>
    </location>
    <ligand>
        <name>substrate</name>
    </ligand>
</feature>
<feature type="binding site" evidence="9 13">
    <location>
        <position position="453"/>
    </location>
    <ligand>
        <name>Mn(2+)</name>
        <dbReference type="ChEBI" id="CHEBI:29035"/>
        <label>1</label>
    </ligand>
</feature>
<feature type="binding site" evidence="9 13">
    <location>
        <position position="490"/>
    </location>
    <ligand>
        <name>Mn(2+)</name>
        <dbReference type="ChEBI" id="CHEBI:29035"/>
        <label>2</label>
    </ligand>
</feature>
<comment type="caution">
    <text evidence="16">The sequence shown here is derived from an EMBL/GenBank/DDBJ whole genome shotgun (WGS) entry which is preliminary data.</text>
</comment>
<dbReference type="AlphaFoldDB" id="A0A1F7YLC3"/>
<evidence type="ECO:0000256" key="7">
    <source>
        <dbReference type="ARBA" id="ARBA00023211"/>
    </source>
</evidence>
<dbReference type="CDD" id="cd16010">
    <property type="entry name" value="iPGM"/>
    <property type="match status" value="1"/>
</dbReference>
<dbReference type="GO" id="GO:0006096">
    <property type="term" value="P:glycolytic process"/>
    <property type="evidence" value="ECO:0007669"/>
    <property type="project" value="UniProtKB-UniRule"/>
</dbReference>
<evidence type="ECO:0000256" key="8">
    <source>
        <dbReference type="ARBA" id="ARBA00023235"/>
    </source>
</evidence>
<comment type="catalytic activity">
    <reaction evidence="1 9">
        <text>(2R)-2-phosphoglycerate = (2R)-3-phosphoglycerate</text>
        <dbReference type="Rhea" id="RHEA:15901"/>
        <dbReference type="ChEBI" id="CHEBI:58272"/>
        <dbReference type="ChEBI" id="CHEBI:58289"/>
        <dbReference type="EC" id="5.4.2.12"/>
    </reaction>
</comment>
<feature type="binding site" evidence="9 13">
    <location>
        <position position="449"/>
    </location>
    <ligand>
        <name>Mn(2+)</name>
        <dbReference type="ChEBI" id="CHEBI:29035"/>
        <label>1</label>
    </ligand>
</feature>
<dbReference type="InterPro" id="IPR006124">
    <property type="entry name" value="Metalloenzyme"/>
</dbReference>
<dbReference type="HAMAP" id="MF_01038">
    <property type="entry name" value="GpmI"/>
    <property type="match status" value="1"/>
</dbReference>
<comment type="similarity">
    <text evidence="4 9">Belongs to the BPG-independent phosphoglycerate mutase family.</text>
</comment>
<dbReference type="GO" id="GO:0005829">
    <property type="term" value="C:cytosol"/>
    <property type="evidence" value="ECO:0007669"/>
    <property type="project" value="TreeGrafter"/>
</dbReference>
<dbReference type="GO" id="GO:0004619">
    <property type="term" value="F:phosphoglycerate mutase activity"/>
    <property type="evidence" value="ECO:0007669"/>
    <property type="project" value="UniProtKB-UniRule"/>
</dbReference>
<comment type="cofactor">
    <cofactor evidence="9">
        <name>Mn(2+)</name>
        <dbReference type="ChEBI" id="CHEBI:29035"/>
    </cofactor>
    <text evidence="9">Binds 2 manganese ions per subunit.</text>
</comment>
<evidence type="ECO:0000259" key="14">
    <source>
        <dbReference type="Pfam" id="PF01676"/>
    </source>
</evidence>
<evidence type="ECO:0000313" key="16">
    <source>
        <dbReference type="EMBL" id="OGM28141.1"/>
    </source>
</evidence>
<proteinExistence type="inferred from homology"/>
<dbReference type="SUPFAM" id="SSF53649">
    <property type="entry name" value="Alkaline phosphatase-like"/>
    <property type="match status" value="1"/>
</dbReference>
<dbReference type="GO" id="GO:0030145">
    <property type="term" value="F:manganese ion binding"/>
    <property type="evidence" value="ECO:0007669"/>
    <property type="project" value="UniProtKB-UniRule"/>
</dbReference>